<accession>A0A7J8M8Z4</accession>
<sequence length="45" mass="5455">MQLIYFHVPDSRTLHDNLRVVWNDSSIIGMINYWVKHKDRLICRA</sequence>
<dbReference type="EMBL" id="JABEZX010000007">
    <property type="protein sequence ID" value="MBA0561181.1"/>
    <property type="molecule type" value="Genomic_DNA"/>
</dbReference>
<dbReference type="AlphaFoldDB" id="A0A7J8M8Z4"/>
<proteinExistence type="predicted"/>
<gene>
    <name evidence="1" type="ORF">Golob_018030</name>
</gene>
<organism evidence="1 2">
    <name type="scientific">Gossypium lobatum</name>
    <dbReference type="NCBI Taxonomy" id="34289"/>
    <lineage>
        <taxon>Eukaryota</taxon>
        <taxon>Viridiplantae</taxon>
        <taxon>Streptophyta</taxon>
        <taxon>Embryophyta</taxon>
        <taxon>Tracheophyta</taxon>
        <taxon>Spermatophyta</taxon>
        <taxon>Magnoliopsida</taxon>
        <taxon>eudicotyledons</taxon>
        <taxon>Gunneridae</taxon>
        <taxon>Pentapetalae</taxon>
        <taxon>rosids</taxon>
        <taxon>malvids</taxon>
        <taxon>Malvales</taxon>
        <taxon>Malvaceae</taxon>
        <taxon>Malvoideae</taxon>
        <taxon>Gossypium</taxon>
    </lineage>
</organism>
<dbReference type="Proteomes" id="UP000593572">
    <property type="component" value="Unassembled WGS sequence"/>
</dbReference>
<reference evidence="1 2" key="1">
    <citation type="journal article" date="2019" name="Genome Biol. Evol.">
        <title>Insights into the evolution of the New World diploid cottons (Gossypium, subgenus Houzingenia) based on genome sequencing.</title>
        <authorList>
            <person name="Grover C.E."/>
            <person name="Arick M.A. 2nd"/>
            <person name="Thrash A."/>
            <person name="Conover J.L."/>
            <person name="Sanders W.S."/>
            <person name="Peterson D.G."/>
            <person name="Frelichowski J.E."/>
            <person name="Scheffler J.A."/>
            <person name="Scheffler B.E."/>
            <person name="Wendel J.F."/>
        </authorList>
    </citation>
    <scope>NUCLEOTIDE SEQUENCE [LARGE SCALE GENOMIC DNA]</scope>
    <source>
        <strain evidence="1">157</strain>
        <tissue evidence="1">Leaf</tissue>
    </source>
</reference>
<evidence type="ECO:0000313" key="1">
    <source>
        <dbReference type="EMBL" id="MBA0561181.1"/>
    </source>
</evidence>
<evidence type="ECO:0000313" key="2">
    <source>
        <dbReference type="Proteomes" id="UP000593572"/>
    </source>
</evidence>
<name>A0A7J8M8Z4_9ROSI</name>
<protein>
    <submittedName>
        <fullName evidence="1">Uncharacterized protein</fullName>
    </submittedName>
</protein>
<keyword evidence="2" id="KW-1185">Reference proteome</keyword>
<comment type="caution">
    <text evidence="1">The sequence shown here is derived from an EMBL/GenBank/DDBJ whole genome shotgun (WGS) entry which is preliminary data.</text>
</comment>